<dbReference type="PANTHER" id="PTHR30160">
    <property type="entry name" value="TETRAACYLDISACCHARIDE 4'-KINASE-RELATED"/>
    <property type="match status" value="1"/>
</dbReference>
<feature type="non-terminal residue" evidence="3">
    <location>
        <position position="1"/>
    </location>
</feature>
<feature type="non-terminal residue" evidence="3">
    <location>
        <position position="254"/>
    </location>
</feature>
<keyword evidence="1" id="KW-0328">Glycosyltransferase</keyword>
<dbReference type="Gene3D" id="3.40.50.2000">
    <property type="entry name" value="Glycogen Phosphorylase B"/>
    <property type="match status" value="2"/>
</dbReference>
<dbReference type="EMBL" id="UINC01000251">
    <property type="protein sequence ID" value="SUZ51995.1"/>
    <property type="molecule type" value="Genomic_DNA"/>
</dbReference>
<gene>
    <name evidence="3" type="ORF">METZ01_LOCUS4849</name>
</gene>
<proteinExistence type="predicted"/>
<dbReference type="GO" id="GO:0009244">
    <property type="term" value="P:lipopolysaccharide core region biosynthetic process"/>
    <property type="evidence" value="ECO:0007669"/>
    <property type="project" value="TreeGrafter"/>
</dbReference>
<evidence type="ECO:0000313" key="3">
    <source>
        <dbReference type="EMBL" id="SUZ51995.1"/>
    </source>
</evidence>
<sequence>LYRKSYSLNDENINSILICQYHRIGDVFLIAPVLRSLKKRYPQAHIILLCCQGAEKLFRDLKFADEVIGVEVPWTNWDWSLIKWIKARSFARHFRKRDIDIAIDFKGDLRNSWFLWHVRSKMSLGYTDTGGSFFYTHPQLSPTGVHQTERSLQLISHLGCDSIMLDEKEFNFKNQGAIVFHAGGNDSRRAWPENKWIKLAEILSKNHQIAIVKTPETATLIEGMKEREFKVEIFDGDLVKFKNWLRNQKMLIGN</sequence>
<organism evidence="3">
    <name type="scientific">marine metagenome</name>
    <dbReference type="NCBI Taxonomy" id="408172"/>
    <lineage>
        <taxon>unclassified sequences</taxon>
        <taxon>metagenomes</taxon>
        <taxon>ecological metagenomes</taxon>
    </lineage>
</organism>
<reference evidence="3" key="1">
    <citation type="submission" date="2018-05" db="EMBL/GenBank/DDBJ databases">
        <authorList>
            <person name="Lanie J.A."/>
            <person name="Ng W.-L."/>
            <person name="Kazmierczak K.M."/>
            <person name="Andrzejewski T.M."/>
            <person name="Davidsen T.M."/>
            <person name="Wayne K.J."/>
            <person name="Tettelin H."/>
            <person name="Glass J.I."/>
            <person name="Rusch D."/>
            <person name="Podicherti R."/>
            <person name="Tsui H.-C.T."/>
            <person name="Winkler M.E."/>
        </authorList>
    </citation>
    <scope>NUCLEOTIDE SEQUENCE</scope>
</reference>
<dbReference type="CDD" id="cd03789">
    <property type="entry name" value="GT9_LPS_heptosyltransferase"/>
    <property type="match status" value="1"/>
</dbReference>
<dbReference type="GO" id="GO:0005829">
    <property type="term" value="C:cytosol"/>
    <property type="evidence" value="ECO:0007669"/>
    <property type="project" value="TreeGrafter"/>
</dbReference>
<name>A0A381NBS2_9ZZZZ</name>
<evidence type="ECO:0008006" key="4">
    <source>
        <dbReference type="Google" id="ProtNLM"/>
    </source>
</evidence>
<dbReference type="InterPro" id="IPR051199">
    <property type="entry name" value="LPS_LOS_Heptosyltrfase"/>
</dbReference>
<keyword evidence="2" id="KW-0808">Transferase</keyword>
<dbReference type="AlphaFoldDB" id="A0A381NBS2"/>
<dbReference type="Pfam" id="PF01075">
    <property type="entry name" value="Glyco_transf_9"/>
    <property type="match status" value="1"/>
</dbReference>
<dbReference type="InterPro" id="IPR002201">
    <property type="entry name" value="Glyco_trans_9"/>
</dbReference>
<dbReference type="GO" id="GO:0008713">
    <property type="term" value="F:ADP-heptose-lipopolysaccharide heptosyltransferase activity"/>
    <property type="evidence" value="ECO:0007669"/>
    <property type="project" value="TreeGrafter"/>
</dbReference>
<evidence type="ECO:0000256" key="2">
    <source>
        <dbReference type="ARBA" id="ARBA00022679"/>
    </source>
</evidence>
<dbReference type="SUPFAM" id="SSF53756">
    <property type="entry name" value="UDP-Glycosyltransferase/glycogen phosphorylase"/>
    <property type="match status" value="1"/>
</dbReference>
<protein>
    <recommendedName>
        <fullName evidence="4">Glycosyltransferase family 9 protein</fullName>
    </recommendedName>
</protein>
<accession>A0A381NBS2</accession>
<evidence type="ECO:0000256" key="1">
    <source>
        <dbReference type="ARBA" id="ARBA00022676"/>
    </source>
</evidence>